<proteinExistence type="predicted"/>
<comment type="caution">
    <text evidence="2">The sequence shown here is derived from an EMBL/GenBank/DDBJ whole genome shotgun (WGS) entry which is preliminary data.</text>
</comment>
<dbReference type="EMBL" id="LGRX02023516">
    <property type="protein sequence ID" value="KAK3254495.1"/>
    <property type="molecule type" value="Genomic_DNA"/>
</dbReference>
<name>A0AAE0CHZ8_9CHLO</name>
<dbReference type="Proteomes" id="UP001190700">
    <property type="component" value="Unassembled WGS sequence"/>
</dbReference>
<feature type="non-terminal residue" evidence="2">
    <location>
        <position position="1"/>
    </location>
</feature>
<organism evidence="2 3">
    <name type="scientific">Cymbomonas tetramitiformis</name>
    <dbReference type="NCBI Taxonomy" id="36881"/>
    <lineage>
        <taxon>Eukaryota</taxon>
        <taxon>Viridiplantae</taxon>
        <taxon>Chlorophyta</taxon>
        <taxon>Pyramimonadophyceae</taxon>
        <taxon>Pyramimonadales</taxon>
        <taxon>Pyramimonadaceae</taxon>
        <taxon>Cymbomonas</taxon>
    </lineage>
</organism>
<feature type="region of interest" description="Disordered" evidence="1">
    <location>
        <begin position="1"/>
        <end position="39"/>
    </location>
</feature>
<evidence type="ECO:0000313" key="2">
    <source>
        <dbReference type="EMBL" id="KAK3254495.1"/>
    </source>
</evidence>
<dbReference type="AlphaFoldDB" id="A0AAE0CHZ8"/>
<reference evidence="2 3" key="1">
    <citation type="journal article" date="2015" name="Genome Biol. Evol.">
        <title>Comparative Genomics of a Bacterivorous Green Alga Reveals Evolutionary Causalities and Consequences of Phago-Mixotrophic Mode of Nutrition.</title>
        <authorList>
            <person name="Burns J.A."/>
            <person name="Paasch A."/>
            <person name="Narechania A."/>
            <person name="Kim E."/>
        </authorList>
    </citation>
    <scope>NUCLEOTIDE SEQUENCE [LARGE SCALE GENOMIC DNA]</scope>
    <source>
        <strain evidence="2 3">PLY_AMNH</strain>
    </source>
</reference>
<evidence type="ECO:0000313" key="3">
    <source>
        <dbReference type="Proteomes" id="UP001190700"/>
    </source>
</evidence>
<gene>
    <name evidence="2" type="ORF">CYMTET_36290</name>
</gene>
<accession>A0AAE0CHZ8</accession>
<feature type="compositionally biased region" description="Polar residues" evidence="1">
    <location>
        <begin position="24"/>
        <end position="39"/>
    </location>
</feature>
<keyword evidence="3" id="KW-1185">Reference proteome</keyword>
<feature type="region of interest" description="Disordered" evidence="1">
    <location>
        <begin position="182"/>
        <end position="203"/>
    </location>
</feature>
<sequence>DCTEEPTEQPEQPEDQPEEVVAETSANPSPNLVSPIVTSPIGTQLDSRFSISSTPTVQSESPADTPENVASADLQAQIAACLVNYNKQPTSSRALATHWAFFWKLRTLPTPGKSSNTVISQCIVCQPTLLKDDDEIPLAKNKKFEQGFCAYDIVAGPGALQTHVQRSHSVLAGLVKKKLEARREGNADNASASVPKGGKGKKRSGTEIDLYYKDVKKFKKDNPRQLQLLDDLCLCVGKGLMPISIVESPWLRRLVYNQDPRVVFPNRGAFRTEHLHKFSENIFLEHTLPRLKTVETVSLTFDLWMSHKTEEIFSVVTLLPSGYQSISALACSKWTRQ</sequence>
<evidence type="ECO:0000256" key="1">
    <source>
        <dbReference type="SAM" id="MobiDB-lite"/>
    </source>
</evidence>
<feature type="compositionally biased region" description="Acidic residues" evidence="1">
    <location>
        <begin position="1"/>
        <end position="21"/>
    </location>
</feature>
<protein>
    <submittedName>
        <fullName evidence="2">Uncharacterized protein</fullName>
    </submittedName>
</protein>